<dbReference type="AlphaFoldDB" id="A0A2V0PT83"/>
<dbReference type="InParanoid" id="A0A2V0PT83"/>
<dbReference type="Gene3D" id="3.40.525.10">
    <property type="entry name" value="CRAL-TRIO lipid binding domain"/>
    <property type="match status" value="1"/>
</dbReference>
<feature type="region of interest" description="Disordered" evidence="1">
    <location>
        <begin position="15"/>
        <end position="42"/>
    </location>
</feature>
<dbReference type="Proteomes" id="UP000247498">
    <property type="component" value="Unassembled WGS sequence"/>
</dbReference>
<comment type="caution">
    <text evidence="3">The sequence shown here is derived from an EMBL/GenBank/DDBJ whole genome shotgun (WGS) entry which is preliminary data.</text>
</comment>
<dbReference type="FunCoup" id="A0A2V0PT83">
    <property type="interactions" value="427"/>
</dbReference>
<evidence type="ECO:0000313" key="4">
    <source>
        <dbReference type="Proteomes" id="UP000247498"/>
    </source>
</evidence>
<feature type="compositionally biased region" description="Low complexity" evidence="1">
    <location>
        <begin position="15"/>
        <end position="26"/>
    </location>
</feature>
<sequence>MGLLSGLGAVAGLATTTPSASSGPSSHKLGERLPSSTRKRSAPIGDELTALLSATRAALGPDAASVDRQLQQGGEEGLTDTQLKRWLAARGWDPARAAADLAAHAAWRVANVPAGFVPESEVAAQIAHKKVLMQGNDRHGRPVAILVGGRHIPRPDPLEVMKFYCYASDVAIAMADPERNPEGRVVFILDVGEFGLKNFDLMGAKSLATMMRAHYVERLSHIYFHNAGAVMMQLFRLVSPFIDPVTRSKVVFLPSDPQEAAAILAKDIDLEMLPPNLGGSAKPRPVEKVWAEIRERRAEAAAAAAAAAASSAAAAAAAAAGAAAAAAACPAAVRDASCSSAGSFASCSSRSSGDGFVNVCIRLGGSFSATCDGAAACEEAAGASHQRAEVAVLAAA</sequence>
<dbReference type="SMART" id="SM00516">
    <property type="entry name" value="SEC14"/>
    <property type="match status" value="1"/>
</dbReference>
<accession>A0A2V0PT83</accession>
<dbReference type="PROSITE" id="PS50191">
    <property type="entry name" value="CRAL_TRIO"/>
    <property type="match status" value="1"/>
</dbReference>
<keyword evidence="4" id="KW-1185">Reference proteome</keyword>
<dbReference type="SUPFAM" id="SSF46938">
    <property type="entry name" value="CRAL/TRIO N-terminal domain"/>
    <property type="match status" value="1"/>
</dbReference>
<dbReference type="PANTHER" id="PTHR46277">
    <property type="entry name" value="OS03G0850700 PROTEIN"/>
    <property type="match status" value="1"/>
</dbReference>
<protein>
    <recommendedName>
        <fullName evidence="2">CRAL-TRIO domain-containing protein</fullName>
    </recommendedName>
</protein>
<dbReference type="CDD" id="cd00170">
    <property type="entry name" value="SEC14"/>
    <property type="match status" value="1"/>
</dbReference>
<dbReference type="SUPFAM" id="SSF52087">
    <property type="entry name" value="CRAL/TRIO domain"/>
    <property type="match status" value="1"/>
</dbReference>
<dbReference type="PANTHER" id="PTHR46277:SF3">
    <property type="entry name" value="BINDING PROTEIN, PUTATIVE-RELATED"/>
    <property type="match status" value="1"/>
</dbReference>
<evidence type="ECO:0000313" key="3">
    <source>
        <dbReference type="EMBL" id="GBG00596.1"/>
    </source>
</evidence>
<dbReference type="InterPro" id="IPR036865">
    <property type="entry name" value="CRAL-TRIO_dom_sf"/>
</dbReference>
<evidence type="ECO:0000259" key="2">
    <source>
        <dbReference type="PROSITE" id="PS50191"/>
    </source>
</evidence>
<gene>
    <name evidence="3" type="ORF">Rsub_13386</name>
</gene>
<proteinExistence type="predicted"/>
<organism evidence="3 4">
    <name type="scientific">Raphidocelis subcapitata</name>
    <dbReference type="NCBI Taxonomy" id="307507"/>
    <lineage>
        <taxon>Eukaryota</taxon>
        <taxon>Viridiplantae</taxon>
        <taxon>Chlorophyta</taxon>
        <taxon>core chlorophytes</taxon>
        <taxon>Chlorophyceae</taxon>
        <taxon>CS clade</taxon>
        <taxon>Sphaeropleales</taxon>
        <taxon>Selenastraceae</taxon>
        <taxon>Raphidocelis</taxon>
    </lineage>
</organism>
<name>A0A2V0PT83_9CHLO</name>
<dbReference type="InterPro" id="IPR036273">
    <property type="entry name" value="CRAL/TRIO_N_dom_sf"/>
</dbReference>
<reference evidence="3 4" key="1">
    <citation type="journal article" date="2018" name="Sci. Rep.">
        <title>Raphidocelis subcapitata (=Pseudokirchneriella subcapitata) provides an insight into genome evolution and environmental adaptations in the Sphaeropleales.</title>
        <authorList>
            <person name="Suzuki S."/>
            <person name="Yamaguchi H."/>
            <person name="Nakajima N."/>
            <person name="Kawachi M."/>
        </authorList>
    </citation>
    <scope>NUCLEOTIDE SEQUENCE [LARGE SCALE GENOMIC DNA]</scope>
    <source>
        <strain evidence="3 4">NIES-35</strain>
    </source>
</reference>
<dbReference type="Pfam" id="PF00650">
    <property type="entry name" value="CRAL_TRIO"/>
    <property type="match status" value="1"/>
</dbReference>
<evidence type="ECO:0000256" key="1">
    <source>
        <dbReference type="SAM" id="MobiDB-lite"/>
    </source>
</evidence>
<dbReference type="OrthoDB" id="1434354at2759"/>
<dbReference type="InterPro" id="IPR001251">
    <property type="entry name" value="CRAL-TRIO_dom"/>
</dbReference>
<feature type="domain" description="CRAL-TRIO" evidence="2">
    <location>
        <begin position="119"/>
        <end position="285"/>
    </location>
</feature>
<dbReference type="EMBL" id="BDRX01000256">
    <property type="protein sequence ID" value="GBG00596.1"/>
    <property type="molecule type" value="Genomic_DNA"/>
</dbReference>